<evidence type="ECO:0000256" key="1">
    <source>
        <dbReference type="ARBA" id="ARBA00022475"/>
    </source>
</evidence>
<proteinExistence type="predicted"/>
<dbReference type="GO" id="GO:0005886">
    <property type="term" value="C:plasma membrane"/>
    <property type="evidence" value="ECO:0007669"/>
    <property type="project" value="InterPro"/>
</dbReference>
<comment type="caution">
    <text evidence="7">The sequence shown here is derived from an EMBL/GenBank/DDBJ whole genome shotgun (WGS) entry which is preliminary data.</text>
</comment>
<feature type="transmembrane region" description="Helical" evidence="5">
    <location>
        <begin position="40"/>
        <end position="64"/>
    </location>
</feature>
<dbReference type="Pfam" id="PF06305">
    <property type="entry name" value="LapA_dom"/>
    <property type="match status" value="1"/>
</dbReference>
<name>A0A3D8JVE5_9BURK</name>
<evidence type="ECO:0000259" key="6">
    <source>
        <dbReference type="Pfam" id="PF06305"/>
    </source>
</evidence>
<keyword evidence="2 5" id="KW-0812">Transmembrane</keyword>
<accession>A0A3D8JVE5</accession>
<dbReference type="EMBL" id="QRGA01000011">
    <property type="protein sequence ID" value="RDU97059.1"/>
    <property type="molecule type" value="Genomic_DNA"/>
</dbReference>
<dbReference type="RefSeq" id="WP_115535456.1">
    <property type="nucleotide sequence ID" value="NZ_QRGA01000011.1"/>
</dbReference>
<evidence type="ECO:0000256" key="4">
    <source>
        <dbReference type="ARBA" id="ARBA00023136"/>
    </source>
</evidence>
<dbReference type="Proteomes" id="UP000256838">
    <property type="component" value="Unassembled WGS sequence"/>
</dbReference>
<feature type="domain" description="Lipopolysaccharide assembly protein A" evidence="6">
    <location>
        <begin position="23"/>
        <end position="83"/>
    </location>
</feature>
<sequence>MKFIVWVFRVLVFVVLLVLALANQDNAALHFAGYVWQAPLILIGLAFFAVGLLAGLVTALPPVVRLKLENARLKRDLRAAREEAPPAVVEPPMPPVI</sequence>
<keyword evidence="1" id="KW-1003">Cell membrane</keyword>
<protein>
    <submittedName>
        <fullName evidence="7">LapA family protein</fullName>
    </submittedName>
</protein>
<evidence type="ECO:0000256" key="3">
    <source>
        <dbReference type="ARBA" id="ARBA00022989"/>
    </source>
</evidence>
<organism evidence="7 8">
    <name type="scientific">Trinickia dinghuensis</name>
    <dbReference type="NCBI Taxonomy" id="2291023"/>
    <lineage>
        <taxon>Bacteria</taxon>
        <taxon>Pseudomonadati</taxon>
        <taxon>Pseudomonadota</taxon>
        <taxon>Betaproteobacteria</taxon>
        <taxon>Burkholderiales</taxon>
        <taxon>Burkholderiaceae</taxon>
        <taxon>Trinickia</taxon>
    </lineage>
</organism>
<keyword evidence="4 5" id="KW-0472">Membrane</keyword>
<reference evidence="7 8" key="1">
    <citation type="submission" date="2018-08" db="EMBL/GenBank/DDBJ databases">
        <title>Paraburkholderia sp. DHOM06 isolated from forest soil.</title>
        <authorList>
            <person name="Gao Z.-H."/>
            <person name="Qiu L.-H."/>
        </authorList>
    </citation>
    <scope>NUCLEOTIDE SEQUENCE [LARGE SCALE GENOMIC DNA]</scope>
    <source>
        <strain evidence="7 8">DHOM06</strain>
    </source>
</reference>
<evidence type="ECO:0000256" key="2">
    <source>
        <dbReference type="ARBA" id="ARBA00022692"/>
    </source>
</evidence>
<gene>
    <name evidence="7" type="ORF">DWV00_20645</name>
</gene>
<keyword evidence="3 5" id="KW-1133">Transmembrane helix</keyword>
<evidence type="ECO:0000256" key="5">
    <source>
        <dbReference type="SAM" id="Phobius"/>
    </source>
</evidence>
<dbReference type="AlphaFoldDB" id="A0A3D8JVE5"/>
<evidence type="ECO:0000313" key="8">
    <source>
        <dbReference type="Proteomes" id="UP000256838"/>
    </source>
</evidence>
<evidence type="ECO:0000313" key="7">
    <source>
        <dbReference type="EMBL" id="RDU97059.1"/>
    </source>
</evidence>
<dbReference type="InterPro" id="IPR010445">
    <property type="entry name" value="LapA_dom"/>
</dbReference>
<keyword evidence="8" id="KW-1185">Reference proteome</keyword>